<dbReference type="EMBL" id="JACATN010000005">
    <property type="protein sequence ID" value="MBT2162826.1"/>
    <property type="molecule type" value="Genomic_DNA"/>
</dbReference>
<evidence type="ECO:0000313" key="2">
    <source>
        <dbReference type="Proteomes" id="UP000740413"/>
    </source>
</evidence>
<accession>A0ABS5WHE3</accession>
<keyword evidence="2" id="KW-1185">Reference proteome</keyword>
<proteinExistence type="predicted"/>
<evidence type="ECO:0008006" key="3">
    <source>
        <dbReference type="Google" id="ProtNLM"/>
    </source>
</evidence>
<dbReference type="RefSeq" id="WP_214612822.1">
    <property type="nucleotide sequence ID" value="NZ_JACATN010000005.1"/>
</dbReference>
<protein>
    <recommendedName>
        <fullName evidence="3">DUF4468 domain-containing protein</fullName>
    </recommendedName>
</protein>
<sequence length="209" mass="23681">MKALRTIMSLAILFCIIDAEAQKDDNFQAVVEKGKADLIEVLATGEQFNFDIEADAVKSAKADTGLPFHEMNFDQLLKYDEKGIQSTLQPESKKIIPLVSNESVVTTISISNVEGKYRVTDLINHQYGYELNQLPREAKKNNFKSLRIIYVPNLNTTIYTFNEKSYTSYGNRSLKEGMDTEELMKILKTDAIKFEKELGLQAKKGKLLN</sequence>
<reference evidence="2" key="2">
    <citation type="submission" date="2023-07" db="EMBL/GenBank/DDBJ databases">
        <title>Zobellia barbeyronii sp. nov., a new marine flavobacterium, isolated from green and red algae.</title>
        <authorList>
            <person name="Nedashkovskaya O.I."/>
            <person name="Otstavnykh N."/>
            <person name="Zhukova N."/>
            <person name="Guzev K."/>
            <person name="Chausova V."/>
            <person name="Tekutyeva L."/>
            <person name="Mikhailov V."/>
            <person name="Isaeva M."/>
        </authorList>
    </citation>
    <scope>NUCLEOTIDE SEQUENCE [LARGE SCALE GENOMIC DNA]</scope>
    <source>
        <strain evidence="2">KMM 6746</strain>
    </source>
</reference>
<gene>
    <name evidence="1" type="ORF">HW347_16280</name>
</gene>
<evidence type="ECO:0000313" key="1">
    <source>
        <dbReference type="EMBL" id="MBT2162826.1"/>
    </source>
</evidence>
<name>A0ABS5WHE3_9FLAO</name>
<reference evidence="1 2" key="1">
    <citation type="submission" date="2020-06" db="EMBL/GenBank/DDBJ databases">
        <authorList>
            <person name="Isaeva M.P."/>
            <person name="Chernysheva N.Y."/>
        </authorList>
    </citation>
    <scope>NUCLEOTIDE SEQUENCE [LARGE SCALE GENOMIC DNA]</scope>
    <source>
        <strain evidence="1 2">KMM 6746</strain>
    </source>
</reference>
<comment type="caution">
    <text evidence="1">The sequence shown here is derived from an EMBL/GenBank/DDBJ whole genome shotgun (WGS) entry which is preliminary data.</text>
</comment>
<dbReference type="Proteomes" id="UP000740413">
    <property type="component" value="Unassembled WGS sequence"/>
</dbReference>
<organism evidence="1 2">
    <name type="scientific">Zobellia barbeyronii</name>
    <dbReference type="NCBI Taxonomy" id="2748009"/>
    <lineage>
        <taxon>Bacteria</taxon>
        <taxon>Pseudomonadati</taxon>
        <taxon>Bacteroidota</taxon>
        <taxon>Flavobacteriia</taxon>
        <taxon>Flavobacteriales</taxon>
        <taxon>Flavobacteriaceae</taxon>
        <taxon>Zobellia</taxon>
    </lineage>
</organism>